<dbReference type="EMBL" id="BQNB010015663">
    <property type="protein sequence ID" value="GJT42647.1"/>
    <property type="molecule type" value="Genomic_DNA"/>
</dbReference>
<feature type="compositionally biased region" description="Basic and acidic residues" evidence="1">
    <location>
        <begin position="103"/>
        <end position="126"/>
    </location>
</feature>
<gene>
    <name evidence="3" type="ORF">Tco_0951362</name>
</gene>
<evidence type="ECO:0000313" key="4">
    <source>
        <dbReference type="Proteomes" id="UP001151760"/>
    </source>
</evidence>
<dbReference type="CDD" id="cd01650">
    <property type="entry name" value="RT_nLTR_like"/>
    <property type="match status" value="1"/>
</dbReference>
<reference evidence="3" key="1">
    <citation type="journal article" date="2022" name="Int. J. Mol. Sci.">
        <title>Draft Genome of Tanacetum Coccineum: Genomic Comparison of Closely Related Tanacetum-Family Plants.</title>
        <authorList>
            <person name="Yamashiro T."/>
            <person name="Shiraishi A."/>
            <person name="Nakayama K."/>
            <person name="Satake H."/>
        </authorList>
    </citation>
    <scope>NUCLEOTIDE SEQUENCE</scope>
</reference>
<dbReference type="Gene3D" id="3.60.10.10">
    <property type="entry name" value="Endonuclease/exonuclease/phosphatase"/>
    <property type="match status" value="1"/>
</dbReference>
<dbReference type="PANTHER" id="PTHR46890">
    <property type="entry name" value="NON-LTR RETROLELEMENT REVERSE TRANSCRIPTASE-LIKE PROTEIN-RELATED"/>
    <property type="match status" value="1"/>
</dbReference>
<comment type="caution">
    <text evidence="3">The sequence shown here is derived from an EMBL/GenBank/DDBJ whole genome shotgun (WGS) entry which is preliminary data.</text>
</comment>
<organism evidence="3 4">
    <name type="scientific">Tanacetum coccineum</name>
    <dbReference type="NCBI Taxonomy" id="301880"/>
    <lineage>
        <taxon>Eukaryota</taxon>
        <taxon>Viridiplantae</taxon>
        <taxon>Streptophyta</taxon>
        <taxon>Embryophyta</taxon>
        <taxon>Tracheophyta</taxon>
        <taxon>Spermatophyta</taxon>
        <taxon>Magnoliopsida</taxon>
        <taxon>eudicotyledons</taxon>
        <taxon>Gunneridae</taxon>
        <taxon>Pentapetalae</taxon>
        <taxon>asterids</taxon>
        <taxon>campanulids</taxon>
        <taxon>Asterales</taxon>
        <taxon>Asteraceae</taxon>
        <taxon>Asteroideae</taxon>
        <taxon>Anthemideae</taxon>
        <taxon>Anthemidinae</taxon>
        <taxon>Tanacetum</taxon>
    </lineage>
</organism>
<dbReference type="PROSITE" id="PS50878">
    <property type="entry name" value="RT_POL"/>
    <property type="match status" value="1"/>
</dbReference>
<evidence type="ECO:0000313" key="3">
    <source>
        <dbReference type="EMBL" id="GJT42647.1"/>
    </source>
</evidence>
<dbReference type="Proteomes" id="UP001151760">
    <property type="component" value="Unassembled WGS sequence"/>
</dbReference>
<evidence type="ECO:0000259" key="2">
    <source>
        <dbReference type="PROSITE" id="PS50878"/>
    </source>
</evidence>
<dbReference type="SUPFAM" id="SSF56672">
    <property type="entry name" value="DNA/RNA polymerases"/>
    <property type="match status" value="1"/>
</dbReference>
<dbReference type="InterPro" id="IPR000477">
    <property type="entry name" value="RT_dom"/>
</dbReference>
<dbReference type="InterPro" id="IPR025558">
    <property type="entry name" value="DUF4283"/>
</dbReference>
<reference evidence="3" key="2">
    <citation type="submission" date="2022-01" db="EMBL/GenBank/DDBJ databases">
        <authorList>
            <person name="Yamashiro T."/>
            <person name="Shiraishi A."/>
            <person name="Satake H."/>
            <person name="Nakayama K."/>
        </authorList>
    </citation>
    <scope>NUCLEOTIDE SEQUENCE</scope>
</reference>
<accession>A0ABQ5DWA5</accession>
<feature type="region of interest" description="Disordered" evidence="1">
    <location>
        <begin position="322"/>
        <end position="357"/>
    </location>
</feature>
<dbReference type="InterPro" id="IPR036691">
    <property type="entry name" value="Endo/exonu/phosph_ase_sf"/>
</dbReference>
<feature type="region of interest" description="Disordered" evidence="1">
    <location>
        <begin position="98"/>
        <end position="126"/>
    </location>
</feature>
<feature type="domain" description="Reverse transcriptase" evidence="2">
    <location>
        <begin position="671"/>
        <end position="925"/>
    </location>
</feature>
<dbReference type="InterPro" id="IPR052343">
    <property type="entry name" value="Retrotransposon-Effector_Assoc"/>
</dbReference>
<protein>
    <recommendedName>
        <fullName evidence="2">Reverse transcriptase domain-containing protein</fullName>
    </recommendedName>
</protein>
<proteinExistence type="predicted"/>
<name>A0ABQ5DWA5_9ASTR</name>
<sequence>MGDENLSRTLGDYSRPSHEGYRNTIELPEGNNVVPLRSDIIRLVQNGCAFHRLWTEDPNQHLKDFIKLVDLHDLNVENREKLWIKERRYRVVTVQSQMGYDGSDPKNDRHMKDGEENKNADGSKDSSDVAIPIEAVDEISSSFNNTLYGYFIGKRLAFPVVENYVKHAWTKFRIERTILHEGFFFFQFATRAGMEQVLKNGPWQIRLIPIVLNIWTANTRLKKDGIKVAPVCVKIYKVPIVAYSEVDAYTSTMCLKSWGRNTYARELVEVSAEKELVDSLVDNDYPKKVKEVSPNLVDEDGFIQNQPTKETTSTSKLNENVTMEGKKQNVNKEAPQPFKDLHKKDNTNGENAYEDDDDDDVEEVFVKQQRFLSGKHTNDALKGASTPVTKHWMSNGAVCVKGSRIILGWNPDVVNDIVISFDDQVMHMCVHFKADKKDLFCSWIYAHNRYQQRRGLWQNLQTHKSYIRERPWCLLGDFDVSLSIDDKSTSVSFVDTAMRDFQECVEEIEVMDVNSFGLRFTWNQKPRGVDGVLNKIDRIVANLEFLNLFEVKHLRHELDEVKQALDFDPSNLELHEEEAAYLNAFIEASRVEERFLQQNTKLEWLKLGDANSAYFYKVPIAFIDHYTAFLGQRGGPMNSTDLFRNQLLNDVAENMVCEVSNCEIRDAIFSMGDDKSLGPDELNHAIIALILKVATPMKINDYRPISYCNVLFKCISKILSNRMKDCLTGLVSLNQSAFVPGRRISYNILLTQELMHNYLLDHGPLRCAFKVDIQKAYDTVDWDFLKDVLAGFGFHPRMIRERGLWQGDPMSLYLFTLVMEILTLMLNRRVRESNSFTYHRHCSILIIINLCFADDLFLFAHGDASSAQVIMDTLEEFKTASGLTPSLPKSTAYFCNVLNYVKFNIIGILPFEEGKLPVKYLGVPLVLSRLLYRDSTEMVEKVKKWISDWKNKSLSLARRV</sequence>
<dbReference type="InterPro" id="IPR043502">
    <property type="entry name" value="DNA/RNA_pol_sf"/>
</dbReference>
<dbReference type="Pfam" id="PF14111">
    <property type="entry name" value="DUF4283"/>
    <property type="match status" value="1"/>
</dbReference>
<dbReference type="SUPFAM" id="SSF56219">
    <property type="entry name" value="DNase I-like"/>
    <property type="match status" value="1"/>
</dbReference>
<dbReference type="Pfam" id="PF00078">
    <property type="entry name" value="RVT_1"/>
    <property type="match status" value="1"/>
</dbReference>
<keyword evidence="4" id="KW-1185">Reference proteome</keyword>
<dbReference type="PANTHER" id="PTHR46890:SF48">
    <property type="entry name" value="RNA-DIRECTED DNA POLYMERASE"/>
    <property type="match status" value="1"/>
</dbReference>
<evidence type="ECO:0000256" key="1">
    <source>
        <dbReference type="SAM" id="MobiDB-lite"/>
    </source>
</evidence>